<dbReference type="Pfam" id="PF01261">
    <property type="entry name" value="AP_endonuc_2"/>
    <property type="match status" value="1"/>
</dbReference>
<feature type="domain" description="Xylose isomerase-like TIM barrel" evidence="3">
    <location>
        <begin position="55"/>
        <end position="291"/>
    </location>
</feature>
<keyword evidence="2" id="KW-0119">Carbohydrate metabolism</keyword>
<dbReference type="GO" id="GO:0016853">
    <property type="term" value="F:isomerase activity"/>
    <property type="evidence" value="ECO:0007669"/>
    <property type="project" value="UniProtKB-KW"/>
</dbReference>
<dbReference type="InterPro" id="IPR050417">
    <property type="entry name" value="Sugar_Epim/Isomerase"/>
</dbReference>
<evidence type="ECO:0000313" key="4">
    <source>
        <dbReference type="EMBL" id="MCS5734648.1"/>
    </source>
</evidence>
<dbReference type="Gene3D" id="3.20.20.150">
    <property type="entry name" value="Divalent-metal-dependent TIM barrel enzymes"/>
    <property type="match status" value="1"/>
</dbReference>
<dbReference type="PANTHER" id="PTHR43489">
    <property type="entry name" value="ISOMERASE"/>
    <property type="match status" value="1"/>
</dbReference>
<protein>
    <submittedName>
        <fullName evidence="4">Sugar phosphate isomerase/epimerase</fullName>
    </submittedName>
</protein>
<evidence type="ECO:0000256" key="1">
    <source>
        <dbReference type="ARBA" id="ARBA00023235"/>
    </source>
</evidence>
<sequence length="332" mass="34236">MTTASGADPGSGTLVAPRIAFARRAAGKTNPIGVHAGTWTAGWSDDAARSAIAGAAEAGFDLIEIPLPTPDERNAAFTRTLLEASGLDAVVSLALGVDTDINTDDPRVSARGEQQLTDAVDYAAAIGAGYVGGVTFSAMTKYAHPATPASRANSLAVLHRVAETARGLGVLIGLEYVNRYESNLLNTAAQTAEFIEELEVLGADNVLLHIDTYHANLEEPSLAHAVRDAGPLLGYLHLAENHRGRLGTGSLDWSGLFGALAASGYSGPLTFESFSADVASAATRDEIGLWRTLWSDPAEVSAQAAEFIARGLDEAAASGAGAPTTAVPRSVA</sequence>
<evidence type="ECO:0000259" key="3">
    <source>
        <dbReference type="Pfam" id="PF01261"/>
    </source>
</evidence>
<dbReference type="InterPro" id="IPR036237">
    <property type="entry name" value="Xyl_isomerase-like_sf"/>
</dbReference>
<keyword evidence="1 4" id="KW-0413">Isomerase</keyword>
<dbReference type="RefSeq" id="WP_259539513.1">
    <property type="nucleotide sequence ID" value="NZ_JANLCJ010000004.1"/>
</dbReference>
<dbReference type="InterPro" id="IPR013022">
    <property type="entry name" value="Xyl_isomerase-like_TIM-brl"/>
</dbReference>
<dbReference type="PANTHER" id="PTHR43489:SF7">
    <property type="entry name" value="3-DEHYDRO-D-GULOSIDE 4-EPIMERASE-RELATED"/>
    <property type="match status" value="1"/>
</dbReference>
<comment type="caution">
    <text evidence="4">The sequence shown here is derived from an EMBL/GenBank/DDBJ whole genome shotgun (WGS) entry which is preliminary data.</text>
</comment>
<evidence type="ECO:0000313" key="5">
    <source>
        <dbReference type="Proteomes" id="UP001165586"/>
    </source>
</evidence>
<reference evidence="4" key="1">
    <citation type="submission" date="2022-08" db="EMBL/GenBank/DDBJ databases">
        <authorList>
            <person name="Deng Y."/>
            <person name="Han X.-F."/>
            <person name="Zhang Y.-Q."/>
        </authorList>
    </citation>
    <scope>NUCLEOTIDE SEQUENCE</scope>
    <source>
        <strain evidence="4">CPCC 203386</strain>
    </source>
</reference>
<keyword evidence="5" id="KW-1185">Reference proteome</keyword>
<dbReference type="SUPFAM" id="SSF51658">
    <property type="entry name" value="Xylose isomerase-like"/>
    <property type="match status" value="1"/>
</dbReference>
<evidence type="ECO:0000256" key="2">
    <source>
        <dbReference type="ARBA" id="ARBA00023277"/>
    </source>
</evidence>
<gene>
    <name evidence="4" type="ORF">N1032_12960</name>
</gene>
<proteinExistence type="predicted"/>
<dbReference type="Proteomes" id="UP001165586">
    <property type="component" value="Unassembled WGS sequence"/>
</dbReference>
<dbReference type="EMBL" id="JANLCJ010000004">
    <property type="protein sequence ID" value="MCS5734648.1"/>
    <property type="molecule type" value="Genomic_DNA"/>
</dbReference>
<accession>A0ABT2H3Y7</accession>
<organism evidence="4 5">
    <name type="scientific">Herbiconiux daphne</name>
    <dbReference type="NCBI Taxonomy" id="2970914"/>
    <lineage>
        <taxon>Bacteria</taxon>
        <taxon>Bacillati</taxon>
        <taxon>Actinomycetota</taxon>
        <taxon>Actinomycetes</taxon>
        <taxon>Micrococcales</taxon>
        <taxon>Microbacteriaceae</taxon>
        <taxon>Herbiconiux</taxon>
    </lineage>
</organism>
<name>A0ABT2H3Y7_9MICO</name>